<reference evidence="2" key="1">
    <citation type="submission" date="2020-05" db="EMBL/GenBank/DDBJ databases">
        <authorList>
            <person name="Chiriac C."/>
            <person name="Salcher M."/>
            <person name="Ghai R."/>
            <person name="Kavagutti S V."/>
        </authorList>
    </citation>
    <scope>NUCLEOTIDE SEQUENCE</scope>
</reference>
<name>A0A6J6R054_9ZZZZ</name>
<keyword evidence="1" id="KW-0472">Membrane</keyword>
<keyword evidence="1" id="KW-1133">Transmembrane helix</keyword>
<evidence type="ECO:0000313" key="2">
    <source>
        <dbReference type="EMBL" id="CAB4712754.1"/>
    </source>
</evidence>
<organism evidence="2">
    <name type="scientific">freshwater metagenome</name>
    <dbReference type="NCBI Taxonomy" id="449393"/>
    <lineage>
        <taxon>unclassified sequences</taxon>
        <taxon>metagenomes</taxon>
        <taxon>ecological metagenomes</taxon>
    </lineage>
</organism>
<proteinExistence type="predicted"/>
<evidence type="ECO:0000256" key="1">
    <source>
        <dbReference type="SAM" id="Phobius"/>
    </source>
</evidence>
<dbReference type="AlphaFoldDB" id="A0A6J6R054"/>
<feature type="transmembrane region" description="Helical" evidence="1">
    <location>
        <begin position="13"/>
        <end position="35"/>
    </location>
</feature>
<dbReference type="EMBL" id="CAEZYG010000089">
    <property type="protein sequence ID" value="CAB4712754.1"/>
    <property type="molecule type" value="Genomic_DNA"/>
</dbReference>
<sequence length="162" mass="17557">MALPTLRSPLARATVPILAGIAFFAVLGGITWIMATFATDRAEVSVDAGNRTFVVGNVSDIAESIRENGPVLFPDLRDASGKRSIIIEHNGTIDAKGWQVYYAYPADKTVDCLVTQIEKTHTFTDCTGRTLQVDQLQAPLDVRPIVENKTTLLIDLRGTSAP</sequence>
<accession>A0A6J6R054</accession>
<protein>
    <submittedName>
        <fullName evidence="2">Unannotated protein</fullName>
    </submittedName>
</protein>
<gene>
    <name evidence="2" type="ORF">UFOPK2657_00600</name>
</gene>
<keyword evidence="1" id="KW-0812">Transmembrane</keyword>